<evidence type="ECO:0000313" key="4">
    <source>
        <dbReference type="RefSeq" id="XP_026683726.1"/>
    </source>
</evidence>
<dbReference type="GO" id="GO:0003887">
    <property type="term" value="F:DNA-directed DNA polymerase activity"/>
    <property type="evidence" value="ECO:0007669"/>
    <property type="project" value="TreeGrafter"/>
</dbReference>
<keyword evidence="3" id="KW-1185">Reference proteome</keyword>
<dbReference type="InterPro" id="IPR043128">
    <property type="entry name" value="Rev_trsase/Diguanyl_cyclase"/>
</dbReference>
<dbReference type="PANTHER" id="PTHR46404">
    <property type="entry name" value="DNA POLYMERASE IOTA"/>
    <property type="match status" value="1"/>
</dbReference>
<evidence type="ECO:0000256" key="1">
    <source>
        <dbReference type="SAM" id="MobiDB-lite"/>
    </source>
</evidence>
<dbReference type="PaxDb" id="121845-A0A3Q0J5M0"/>
<dbReference type="STRING" id="121845.A0A3Q0J5M0"/>
<dbReference type="PROSITE" id="PS50173">
    <property type="entry name" value="UMUC"/>
    <property type="match status" value="1"/>
</dbReference>
<sequence length="190" mass="21405">MSAHTEAVVNNTCQHNDIGDRCEDKGNSLHNVSGHVYKNTMGKCSCGCTTRLIIGSHIAHDIRHELLQTFHLTLSAGISYNKLLSKLVGSQHKPNQQTVIFPNAVLDLMGNIHLKKIPEYCTFLLNTNVLYASKHSKGDDIREEIEREMKTRNSIGITVRQNQTNKNHRSGDQKKKTAKQLSMLNFVQKK</sequence>
<proteinExistence type="predicted"/>
<name>A0A3Q0J5M0_DIACI</name>
<dbReference type="KEGG" id="dci:113469904"/>
<evidence type="ECO:0000259" key="2">
    <source>
        <dbReference type="PROSITE" id="PS50173"/>
    </source>
</evidence>
<dbReference type="GO" id="GO:0006281">
    <property type="term" value="P:DNA repair"/>
    <property type="evidence" value="ECO:0007669"/>
    <property type="project" value="InterPro"/>
</dbReference>
<dbReference type="RefSeq" id="XP_026683726.1">
    <property type="nucleotide sequence ID" value="XM_026827925.1"/>
</dbReference>
<dbReference type="PANTHER" id="PTHR46404:SF1">
    <property type="entry name" value="DNA POLYMERASE IOTA"/>
    <property type="match status" value="1"/>
</dbReference>
<dbReference type="InterPro" id="IPR043502">
    <property type="entry name" value="DNA/RNA_pol_sf"/>
</dbReference>
<dbReference type="InterPro" id="IPR001126">
    <property type="entry name" value="UmuC"/>
</dbReference>
<reference evidence="4" key="1">
    <citation type="submission" date="2025-08" db="UniProtKB">
        <authorList>
            <consortium name="RefSeq"/>
        </authorList>
    </citation>
    <scope>IDENTIFICATION</scope>
</reference>
<feature type="domain" description="UmuC" evidence="2">
    <location>
        <begin position="60"/>
        <end position="118"/>
    </location>
</feature>
<dbReference type="SUPFAM" id="SSF56672">
    <property type="entry name" value="DNA/RNA polymerases"/>
    <property type="match status" value="1"/>
</dbReference>
<feature type="region of interest" description="Disordered" evidence="1">
    <location>
        <begin position="155"/>
        <end position="181"/>
    </location>
</feature>
<organism evidence="3 4">
    <name type="scientific">Diaphorina citri</name>
    <name type="common">Asian citrus psyllid</name>
    <dbReference type="NCBI Taxonomy" id="121845"/>
    <lineage>
        <taxon>Eukaryota</taxon>
        <taxon>Metazoa</taxon>
        <taxon>Ecdysozoa</taxon>
        <taxon>Arthropoda</taxon>
        <taxon>Hexapoda</taxon>
        <taxon>Insecta</taxon>
        <taxon>Pterygota</taxon>
        <taxon>Neoptera</taxon>
        <taxon>Paraneoptera</taxon>
        <taxon>Hemiptera</taxon>
        <taxon>Sternorrhyncha</taxon>
        <taxon>Psylloidea</taxon>
        <taxon>Psyllidae</taxon>
        <taxon>Diaphorininae</taxon>
        <taxon>Diaphorina</taxon>
    </lineage>
</organism>
<protein>
    <submittedName>
        <fullName evidence="4">Uncharacterized protein LOC113469904</fullName>
    </submittedName>
</protein>
<evidence type="ECO:0000313" key="3">
    <source>
        <dbReference type="Proteomes" id="UP000079169"/>
    </source>
</evidence>
<dbReference type="Pfam" id="PF00817">
    <property type="entry name" value="IMS"/>
    <property type="match status" value="1"/>
</dbReference>
<dbReference type="Gene3D" id="3.30.70.270">
    <property type="match status" value="1"/>
</dbReference>
<dbReference type="Proteomes" id="UP000079169">
    <property type="component" value="Unplaced"/>
</dbReference>
<dbReference type="AlphaFoldDB" id="A0A3Q0J5M0"/>
<feature type="compositionally biased region" description="Polar residues" evidence="1">
    <location>
        <begin position="155"/>
        <end position="165"/>
    </location>
</feature>
<gene>
    <name evidence="4" type="primary">LOC113469904</name>
</gene>
<dbReference type="GO" id="GO:0019985">
    <property type="term" value="P:translesion synthesis"/>
    <property type="evidence" value="ECO:0007669"/>
    <property type="project" value="TreeGrafter"/>
</dbReference>
<accession>A0A3Q0J5M0</accession>
<dbReference type="GeneID" id="113469904"/>